<dbReference type="STRING" id="337451.A0A3S4PTI0"/>
<comment type="similarity">
    <text evidence="2">Belongs to the protein kinase superfamily. Ser/Thr protein kinase family.</text>
</comment>
<dbReference type="GO" id="GO:0031349">
    <property type="term" value="P:positive regulation of defense response"/>
    <property type="evidence" value="ECO:0007669"/>
    <property type="project" value="UniProtKB-ARBA"/>
</dbReference>
<dbReference type="GO" id="GO:0045088">
    <property type="term" value="P:regulation of innate immune response"/>
    <property type="evidence" value="ECO:0007669"/>
    <property type="project" value="UniProtKB-ARBA"/>
</dbReference>
<keyword evidence="5" id="KW-0723">Serine/threonine-protein kinase</keyword>
<keyword evidence="9 18" id="KW-0418">Kinase</keyword>
<dbReference type="InterPro" id="IPR017441">
    <property type="entry name" value="Protein_kinase_ATP_BS"/>
</dbReference>
<dbReference type="FunFam" id="1.10.510.10:FF:000032">
    <property type="entry name" value="Serine/threonine-protein kinase PBS1"/>
    <property type="match status" value="1"/>
</dbReference>
<protein>
    <recommendedName>
        <fullName evidence="3">non-specific serine/threonine protein kinase</fullName>
        <ecNumber evidence="3">2.7.11.1</ecNumber>
    </recommendedName>
</protein>
<dbReference type="CDD" id="cd14066">
    <property type="entry name" value="STKc_IRAK"/>
    <property type="match status" value="1"/>
</dbReference>
<evidence type="ECO:0000256" key="13">
    <source>
        <dbReference type="ARBA" id="ARBA00047899"/>
    </source>
</evidence>
<feature type="compositionally biased region" description="Basic and acidic residues" evidence="16">
    <location>
        <begin position="43"/>
        <end position="61"/>
    </location>
</feature>
<dbReference type="AlphaFoldDB" id="A0A3S4PTI0"/>
<evidence type="ECO:0000256" key="2">
    <source>
        <dbReference type="ARBA" id="ARBA00008684"/>
    </source>
</evidence>
<keyword evidence="11 15" id="KW-0067">ATP-binding</keyword>
<evidence type="ECO:0000256" key="10">
    <source>
        <dbReference type="ARBA" id="ARBA00022821"/>
    </source>
</evidence>
<evidence type="ECO:0000256" key="11">
    <source>
        <dbReference type="ARBA" id="ARBA00022840"/>
    </source>
</evidence>
<feature type="compositionally biased region" description="Basic and acidic residues" evidence="16">
    <location>
        <begin position="12"/>
        <end position="35"/>
    </location>
</feature>
<dbReference type="PROSITE" id="PS50011">
    <property type="entry name" value="PROTEIN_KINASE_DOM"/>
    <property type="match status" value="1"/>
</dbReference>
<dbReference type="PANTHER" id="PTHR47985:SF4">
    <property type="entry name" value="SERINE_THREONINE-PROTEIN KINASE PBL27"/>
    <property type="match status" value="1"/>
</dbReference>
<evidence type="ECO:0000256" key="1">
    <source>
        <dbReference type="ARBA" id="ARBA00004236"/>
    </source>
</evidence>
<evidence type="ECO:0000256" key="7">
    <source>
        <dbReference type="ARBA" id="ARBA00022679"/>
    </source>
</evidence>
<keyword evidence="12" id="KW-0472">Membrane</keyword>
<dbReference type="EC" id="2.7.11.1" evidence="3"/>
<dbReference type="Gene3D" id="1.10.510.10">
    <property type="entry name" value="Transferase(Phosphotransferase) domain 1"/>
    <property type="match status" value="1"/>
</dbReference>
<dbReference type="PROSITE" id="PS00108">
    <property type="entry name" value="PROTEIN_KINASE_ST"/>
    <property type="match status" value="1"/>
</dbReference>
<reference evidence="18 19" key="1">
    <citation type="journal article" date="2019" name="Nat. Plants">
        <title>Stout camphor tree genome fills gaps in understanding of flowering plant genome evolution.</title>
        <authorList>
            <person name="Chaw S.M."/>
            <person name="Liu Y.C."/>
            <person name="Wu Y.W."/>
            <person name="Wang H.Y."/>
            <person name="Lin C.I."/>
            <person name="Wu C.S."/>
            <person name="Ke H.M."/>
            <person name="Chang L.Y."/>
            <person name="Hsu C.Y."/>
            <person name="Yang H.T."/>
            <person name="Sudianto E."/>
            <person name="Hsu M.H."/>
            <person name="Wu K.P."/>
            <person name="Wang L.N."/>
            <person name="Leebens-Mack J.H."/>
            <person name="Tsai I.J."/>
        </authorList>
    </citation>
    <scope>NUCLEOTIDE SEQUENCE [LARGE SCALE GENOMIC DNA]</scope>
    <source>
        <strain evidence="19">cv. Chaw 1501</strain>
        <tissue evidence="18">Young leaves</tissue>
    </source>
</reference>
<evidence type="ECO:0000313" key="18">
    <source>
        <dbReference type="EMBL" id="RWR94681.1"/>
    </source>
</evidence>
<keyword evidence="7" id="KW-0808">Transferase</keyword>
<dbReference type="GO" id="GO:0005886">
    <property type="term" value="C:plasma membrane"/>
    <property type="evidence" value="ECO:0007669"/>
    <property type="project" value="UniProtKB-SubCell"/>
</dbReference>
<evidence type="ECO:0000256" key="4">
    <source>
        <dbReference type="ARBA" id="ARBA00022475"/>
    </source>
</evidence>
<dbReference type="InterPro" id="IPR001245">
    <property type="entry name" value="Ser-Thr/Tyr_kinase_cat_dom"/>
</dbReference>
<evidence type="ECO:0000256" key="15">
    <source>
        <dbReference type="PROSITE-ProRule" id="PRU10141"/>
    </source>
</evidence>
<evidence type="ECO:0000256" key="6">
    <source>
        <dbReference type="ARBA" id="ARBA00022553"/>
    </source>
</evidence>
<feature type="compositionally biased region" description="Polar residues" evidence="16">
    <location>
        <begin position="502"/>
        <end position="512"/>
    </location>
</feature>
<dbReference type="InterPro" id="IPR011009">
    <property type="entry name" value="Kinase-like_dom_sf"/>
</dbReference>
<keyword evidence="6" id="KW-0597">Phosphoprotein</keyword>
<evidence type="ECO:0000256" key="12">
    <source>
        <dbReference type="ARBA" id="ARBA00023136"/>
    </source>
</evidence>
<feature type="compositionally biased region" description="Basic and acidic residues" evidence="16">
    <location>
        <begin position="418"/>
        <end position="428"/>
    </location>
</feature>
<dbReference type="GO" id="GO:0004674">
    <property type="term" value="F:protein serine/threonine kinase activity"/>
    <property type="evidence" value="ECO:0007669"/>
    <property type="project" value="UniProtKB-KW"/>
</dbReference>
<sequence length="512" mass="55671">MGGCFPCFGSSDEEKKVKNGVKGGEEGRKDARKEGSVSVSKVSLDKSRSGGGSDSKKEASVPKDGSNAHIAAQTFSFKELAATTKNFSQECLLGEGGFGRVYKGRLESTGQVVAVKQLDRNGLQGNREFLVEVLMLSLLHHPNLVNLIGYCADGDQRLLVYEFMPLGSLEDHLHDIPPDKEPLDWNTRMKIAAGAAKGLEYLHDKANPPVIYRDLKSSNILLGEGFFPKLSDFGLAKLGPVGDKTHVSTRVMGTYGYCAPEYAMTGQLTLKSDIYSFGVVFLELITGRKAIDNTRPGGEQNLVAWARPLFRDRKKFPKMADPLLQGRYPMRGLYQALAVAAMCLQEQAATRPLIGDVVTALSYLASQTYDPNAASAQSNRVGPSTPRAKDERKSLGGVPSSQDEMGHGGHRGVPSPKHSPDFRNRDSMPRVSFGADIGRGDSGGGSGRKWGLDEHGSQRDSPVHAGKVKEGLKNFNRDLERERAVAEAKMWGENWRERKRSNASGSSEVANK</sequence>
<evidence type="ECO:0000256" key="3">
    <source>
        <dbReference type="ARBA" id="ARBA00012513"/>
    </source>
</evidence>
<feature type="region of interest" description="Disordered" evidence="16">
    <location>
        <begin position="491"/>
        <end position="512"/>
    </location>
</feature>
<name>A0A3S4PTI0_9MAGN</name>
<proteinExistence type="inferred from homology"/>
<feature type="domain" description="Protein kinase" evidence="17">
    <location>
        <begin position="87"/>
        <end position="364"/>
    </location>
</feature>
<feature type="binding site" evidence="15">
    <location>
        <position position="116"/>
    </location>
    <ligand>
        <name>ATP</name>
        <dbReference type="ChEBI" id="CHEBI:30616"/>
    </ligand>
</feature>
<feature type="compositionally biased region" description="Basic and acidic residues" evidence="16">
    <location>
        <begin position="450"/>
        <end position="471"/>
    </location>
</feature>
<dbReference type="SMART" id="SM00220">
    <property type="entry name" value="S_TKc"/>
    <property type="match status" value="1"/>
</dbReference>
<comment type="catalytic activity">
    <reaction evidence="14">
        <text>L-seryl-[protein] + ATP = O-phospho-L-seryl-[protein] + ADP + H(+)</text>
        <dbReference type="Rhea" id="RHEA:17989"/>
        <dbReference type="Rhea" id="RHEA-COMP:9863"/>
        <dbReference type="Rhea" id="RHEA-COMP:11604"/>
        <dbReference type="ChEBI" id="CHEBI:15378"/>
        <dbReference type="ChEBI" id="CHEBI:29999"/>
        <dbReference type="ChEBI" id="CHEBI:30616"/>
        <dbReference type="ChEBI" id="CHEBI:83421"/>
        <dbReference type="ChEBI" id="CHEBI:456216"/>
        <dbReference type="EC" id="2.7.11.1"/>
    </reaction>
</comment>
<evidence type="ECO:0000256" key="14">
    <source>
        <dbReference type="ARBA" id="ARBA00048679"/>
    </source>
</evidence>
<accession>A0A3S4PTI0</accession>
<dbReference type="EMBL" id="QPKB01000011">
    <property type="protein sequence ID" value="RWR94681.1"/>
    <property type="molecule type" value="Genomic_DNA"/>
</dbReference>
<dbReference type="SUPFAM" id="SSF56112">
    <property type="entry name" value="Protein kinase-like (PK-like)"/>
    <property type="match status" value="1"/>
</dbReference>
<dbReference type="GO" id="GO:0005524">
    <property type="term" value="F:ATP binding"/>
    <property type="evidence" value="ECO:0007669"/>
    <property type="project" value="UniProtKB-UniRule"/>
</dbReference>
<dbReference type="GO" id="GO:0045087">
    <property type="term" value="P:innate immune response"/>
    <property type="evidence" value="ECO:0007669"/>
    <property type="project" value="UniProtKB-ARBA"/>
</dbReference>
<evidence type="ECO:0000259" key="17">
    <source>
        <dbReference type="PROSITE" id="PS50011"/>
    </source>
</evidence>
<evidence type="ECO:0000256" key="16">
    <source>
        <dbReference type="SAM" id="MobiDB-lite"/>
    </source>
</evidence>
<evidence type="ECO:0000256" key="8">
    <source>
        <dbReference type="ARBA" id="ARBA00022741"/>
    </source>
</evidence>
<dbReference type="PROSITE" id="PS00107">
    <property type="entry name" value="PROTEIN_KINASE_ATP"/>
    <property type="match status" value="1"/>
</dbReference>
<dbReference type="Proteomes" id="UP000283530">
    <property type="component" value="Unassembled WGS sequence"/>
</dbReference>
<comment type="subcellular location">
    <subcellularLocation>
        <location evidence="1">Cell membrane</location>
    </subcellularLocation>
</comment>
<dbReference type="InterPro" id="IPR000719">
    <property type="entry name" value="Prot_kinase_dom"/>
</dbReference>
<evidence type="ECO:0000313" key="19">
    <source>
        <dbReference type="Proteomes" id="UP000283530"/>
    </source>
</evidence>
<comment type="caution">
    <text evidence="18">The sequence shown here is derived from an EMBL/GenBank/DDBJ whole genome shotgun (WGS) entry which is preliminary data.</text>
</comment>
<keyword evidence="8 15" id="KW-0547">Nucleotide-binding</keyword>
<dbReference type="Pfam" id="PF07714">
    <property type="entry name" value="PK_Tyr_Ser-Thr"/>
    <property type="match status" value="1"/>
</dbReference>
<dbReference type="Gene3D" id="3.30.200.20">
    <property type="entry name" value="Phosphorylase Kinase, domain 1"/>
    <property type="match status" value="1"/>
</dbReference>
<organism evidence="18 19">
    <name type="scientific">Cinnamomum micranthum f. kanehirae</name>
    <dbReference type="NCBI Taxonomy" id="337451"/>
    <lineage>
        <taxon>Eukaryota</taxon>
        <taxon>Viridiplantae</taxon>
        <taxon>Streptophyta</taxon>
        <taxon>Embryophyta</taxon>
        <taxon>Tracheophyta</taxon>
        <taxon>Spermatophyta</taxon>
        <taxon>Magnoliopsida</taxon>
        <taxon>Magnoliidae</taxon>
        <taxon>Laurales</taxon>
        <taxon>Lauraceae</taxon>
        <taxon>Cinnamomum</taxon>
    </lineage>
</organism>
<evidence type="ECO:0000256" key="5">
    <source>
        <dbReference type="ARBA" id="ARBA00022527"/>
    </source>
</evidence>
<dbReference type="InterPro" id="IPR008271">
    <property type="entry name" value="Ser/Thr_kinase_AS"/>
</dbReference>
<comment type="catalytic activity">
    <reaction evidence="13">
        <text>L-threonyl-[protein] + ATP = O-phospho-L-threonyl-[protein] + ADP + H(+)</text>
        <dbReference type="Rhea" id="RHEA:46608"/>
        <dbReference type="Rhea" id="RHEA-COMP:11060"/>
        <dbReference type="Rhea" id="RHEA-COMP:11605"/>
        <dbReference type="ChEBI" id="CHEBI:15378"/>
        <dbReference type="ChEBI" id="CHEBI:30013"/>
        <dbReference type="ChEBI" id="CHEBI:30616"/>
        <dbReference type="ChEBI" id="CHEBI:61977"/>
        <dbReference type="ChEBI" id="CHEBI:456216"/>
        <dbReference type="EC" id="2.7.11.1"/>
    </reaction>
</comment>
<dbReference type="FunFam" id="3.30.200.20:FF:000248">
    <property type="entry name" value="Serine/threonine-protein kinase PBS1"/>
    <property type="match status" value="1"/>
</dbReference>
<feature type="region of interest" description="Disordered" evidence="16">
    <location>
        <begin position="372"/>
        <end position="471"/>
    </location>
</feature>
<feature type="compositionally biased region" description="Polar residues" evidence="16">
    <location>
        <begin position="372"/>
        <end position="382"/>
    </location>
</feature>
<keyword evidence="4" id="KW-1003">Cell membrane</keyword>
<feature type="region of interest" description="Disordered" evidence="16">
    <location>
        <begin position="1"/>
        <end position="65"/>
    </location>
</feature>
<dbReference type="PANTHER" id="PTHR47985">
    <property type="entry name" value="OS07G0668900 PROTEIN"/>
    <property type="match status" value="1"/>
</dbReference>
<keyword evidence="19" id="KW-1185">Reference proteome</keyword>
<dbReference type="OrthoDB" id="4062651at2759"/>
<gene>
    <name evidence="18" type="ORF">CKAN_02398800</name>
</gene>
<keyword evidence="10" id="KW-0611">Plant defense</keyword>
<evidence type="ECO:0000256" key="9">
    <source>
        <dbReference type="ARBA" id="ARBA00022777"/>
    </source>
</evidence>